<evidence type="ECO:0000313" key="1">
    <source>
        <dbReference type="EMBL" id="KAH7672477.1"/>
    </source>
</evidence>
<keyword evidence="2" id="KW-1185">Reference proteome</keyword>
<accession>A0ACB7VFJ6</accession>
<proteinExistence type="predicted"/>
<protein>
    <submittedName>
        <fullName evidence="1">Uncharacterized protein</fullName>
    </submittedName>
</protein>
<dbReference type="EMBL" id="CM037019">
    <property type="protein sequence ID" value="KAH7672477.1"/>
    <property type="molecule type" value="Genomic_DNA"/>
</dbReference>
<reference evidence="2" key="1">
    <citation type="journal article" date="2022" name="Nat. Commun.">
        <title>Chromosome evolution and the genetic basis of agronomically important traits in greater yam.</title>
        <authorList>
            <person name="Bredeson J.V."/>
            <person name="Lyons J.B."/>
            <person name="Oniyinde I.O."/>
            <person name="Okereke N.R."/>
            <person name="Kolade O."/>
            <person name="Nnabue I."/>
            <person name="Nwadili C.O."/>
            <person name="Hribova E."/>
            <person name="Parker M."/>
            <person name="Nwogha J."/>
            <person name="Shu S."/>
            <person name="Carlson J."/>
            <person name="Kariba R."/>
            <person name="Muthemba S."/>
            <person name="Knop K."/>
            <person name="Barton G.J."/>
            <person name="Sherwood A.V."/>
            <person name="Lopez-Montes A."/>
            <person name="Asiedu R."/>
            <person name="Jamnadass R."/>
            <person name="Muchugi A."/>
            <person name="Goodstein D."/>
            <person name="Egesi C.N."/>
            <person name="Featherston J."/>
            <person name="Asfaw A."/>
            <person name="Simpson G.G."/>
            <person name="Dolezel J."/>
            <person name="Hendre P.S."/>
            <person name="Van Deynze A."/>
            <person name="Kumar P.L."/>
            <person name="Obidiegwu J.E."/>
            <person name="Bhattacharjee R."/>
            <person name="Rokhsar D.S."/>
        </authorList>
    </citation>
    <scope>NUCLEOTIDE SEQUENCE [LARGE SCALE GENOMIC DNA]</scope>
    <source>
        <strain evidence="2">cv. TDa95/00328</strain>
    </source>
</reference>
<evidence type="ECO:0000313" key="2">
    <source>
        <dbReference type="Proteomes" id="UP000827976"/>
    </source>
</evidence>
<sequence>MNRPLVGEHNGENGAHGGWFHDQTEHLRQINTGSLRETVEDPTRLISIQGAIRLQFVSKNPFTYNHISTCGTWNKVPGIISAQGSELLLYGEVPIVISAGPHDMSARLVMELRHAGSTDRRAGKNRVFLQLSLSDH</sequence>
<comment type="caution">
    <text evidence="1">The sequence shown here is derived from an EMBL/GenBank/DDBJ whole genome shotgun (WGS) entry which is preliminary data.</text>
</comment>
<organism evidence="1 2">
    <name type="scientific">Dioscorea alata</name>
    <name type="common">Purple yam</name>
    <dbReference type="NCBI Taxonomy" id="55571"/>
    <lineage>
        <taxon>Eukaryota</taxon>
        <taxon>Viridiplantae</taxon>
        <taxon>Streptophyta</taxon>
        <taxon>Embryophyta</taxon>
        <taxon>Tracheophyta</taxon>
        <taxon>Spermatophyta</taxon>
        <taxon>Magnoliopsida</taxon>
        <taxon>Liliopsida</taxon>
        <taxon>Dioscoreales</taxon>
        <taxon>Dioscoreaceae</taxon>
        <taxon>Dioscorea</taxon>
    </lineage>
</organism>
<dbReference type="Proteomes" id="UP000827976">
    <property type="component" value="Chromosome 9"/>
</dbReference>
<gene>
    <name evidence="1" type="ORF">IHE45_09G057300</name>
</gene>
<name>A0ACB7VFJ6_DIOAL</name>